<evidence type="ECO:0000313" key="3">
    <source>
        <dbReference type="Proteomes" id="UP001140510"/>
    </source>
</evidence>
<accession>A0A9W9DAJ7</accession>
<evidence type="ECO:0000313" key="2">
    <source>
        <dbReference type="EMBL" id="KAJ4408591.1"/>
    </source>
</evidence>
<protein>
    <submittedName>
        <fullName evidence="2">Uncharacterized protein</fullName>
    </submittedName>
</protein>
<feature type="region of interest" description="Disordered" evidence="1">
    <location>
        <begin position="1"/>
        <end position="35"/>
    </location>
</feature>
<reference evidence="2" key="1">
    <citation type="submission" date="2022-10" db="EMBL/GenBank/DDBJ databases">
        <title>Tapping the CABI collections for fungal endophytes: first genome assemblies for Collariella, Neodidymelliopsis, Ascochyta clinopodiicola, Didymella pomorum, Didymosphaeria variabile, Neocosmospora piperis and Neocucurbitaria cava.</title>
        <authorList>
            <person name="Hill R."/>
        </authorList>
    </citation>
    <scope>NUCLEOTIDE SEQUENCE</scope>
    <source>
        <strain evidence="2">IMI 355091</strain>
    </source>
</reference>
<evidence type="ECO:0000256" key="1">
    <source>
        <dbReference type="SAM" id="MobiDB-lite"/>
    </source>
</evidence>
<dbReference type="EMBL" id="JAPEVA010000015">
    <property type="protein sequence ID" value="KAJ4408591.1"/>
    <property type="molecule type" value="Genomic_DNA"/>
</dbReference>
<gene>
    <name evidence="2" type="ORF">N0V91_003243</name>
</gene>
<name>A0A9W9DAJ7_9PLEO</name>
<organism evidence="2 3">
    <name type="scientific">Didymella pomorum</name>
    <dbReference type="NCBI Taxonomy" id="749634"/>
    <lineage>
        <taxon>Eukaryota</taxon>
        <taxon>Fungi</taxon>
        <taxon>Dikarya</taxon>
        <taxon>Ascomycota</taxon>
        <taxon>Pezizomycotina</taxon>
        <taxon>Dothideomycetes</taxon>
        <taxon>Pleosporomycetidae</taxon>
        <taxon>Pleosporales</taxon>
        <taxon>Pleosporineae</taxon>
        <taxon>Didymellaceae</taxon>
        <taxon>Didymella</taxon>
    </lineage>
</organism>
<keyword evidence="3" id="KW-1185">Reference proteome</keyword>
<feature type="compositionally biased region" description="Low complexity" evidence="1">
    <location>
        <begin position="21"/>
        <end position="35"/>
    </location>
</feature>
<sequence>MTARERESRKRKNRSSDEGYFSASRSSSDETTFSTFDPEIESGFAFMQLGKAYNIDTSTYEATESQGKEFSYYYWKYAGYILRDDTSGAVVDIEDHGPFDESRGYLEGQRGMELDLTKRRADFKIADTLDELGPNFQWSI</sequence>
<proteinExistence type="predicted"/>
<dbReference type="Proteomes" id="UP001140510">
    <property type="component" value="Unassembled WGS sequence"/>
</dbReference>
<comment type="caution">
    <text evidence="2">The sequence shown here is derived from an EMBL/GenBank/DDBJ whole genome shotgun (WGS) entry which is preliminary data.</text>
</comment>
<dbReference type="AlphaFoldDB" id="A0A9W9DAJ7"/>